<evidence type="ECO:0000313" key="3">
    <source>
        <dbReference type="Proteomes" id="UP000277580"/>
    </source>
</evidence>
<protein>
    <submittedName>
        <fullName evidence="2">Uncharacterized protein</fullName>
    </submittedName>
</protein>
<evidence type="ECO:0000256" key="1">
    <source>
        <dbReference type="SAM" id="MobiDB-lite"/>
    </source>
</evidence>
<name>A0A3N4L400_9PEZI</name>
<dbReference type="InParanoid" id="A0A3N4L400"/>
<reference evidence="2 3" key="1">
    <citation type="journal article" date="2018" name="Nat. Ecol. Evol.">
        <title>Pezizomycetes genomes reveal the molecular basis of ectomycorrhizal truffle lifestyle.</title>
        <authorList>
            <person name="Murat C."/>
            <person name="Payen T."/>
            <person name="Noel B."/>
            <person name="Kuo A."/>
            <person name="Morin E."/>
            <person name="Chen J."/>
            <person name="Kohler A."/>
            <person name="Krizsan K."/>
            <person name="Balestrini R."/>
            <person name="Da Silva C."/>
            <person name="Montanini B."/>
            <person name="Hainaut M."/>
            <person name="Levati E."/>
            <person name="Barry K.W."/>
            <person name="Belfiori B."/>
            <person name="Cichocki N."/>
            <person name="Clum A."/>
            <person name="Dockter R.B."/>
            <person name="Fauchery L."/>
            <person name="Guy J."/>
            <person name="Iotti M."/>
            <person name="Le Tacon F."/>
            <person name="Lindquist E.A."/>
            <person name="Lipzen A."/>
            <person name="Malagnac F."/>
            <person name="Mello A."/>
            <person name="Molinier V."/>
            <person name="Miyauchi S."/>
            <person name="Poulain J."/>
            <person name="Riccioni C."/>
            <person name="Rubini A."/>
            <person name="Sitrit Y."/>
            <person name="Splivallo R."/>
            <person name="Traeger S."/>
            <person name="Wang M."/>
            <person name="Zifcakova L."/>
            <person name="Wipf D."/>
            <person name="Zambonelli A."/>
            <person name="Paolocci F."/>
            <person name="Nowrousian M."/>
            <person name="Ottonello S."/>
            <person name="Baldrian P."/>
            <person name="Spatafora J.W."/>
            <person name="Henrissat B."/>
            <person name="Nagy L.G."/>
            <person name="Aury J.M."/>
            <person name="Wincker P."/>
            <person name="Grigoriev I.V."/>
            <person name="Bonfante P."/>
            <person name="Martin F.M."/>
        </authorList>
    </citation>
    <scope>NUCLEOTIDE SEQUENCE [LARGE SCALE GENOMIC DNA]</scope>
    <source>
        <strain evidence="2 3">CCBAS932</strain>
    </source>
</reference>
<feature type="compositionally biased region" description="Basic and acidic residues" evidence="1">
    <location>
        <begin position="60"/>
        <end position="72"/>
    </location>
</feature>
<feature type="region of interest" description="Disordered" evidence="1">
    <location>
        <begin position="39"/>
        <end position="75"/>
    </location>
</feature>
<keyword evidence="3" id="KW-1185">Reference proteome</keyword>
<accession>A0A3N4L400</accession>
<evidence type="ECO:0000313" key="2">
    <source>
        <dbReference type="EMBL" id="RPB16239.1"/>
    </source>
</evidence>
<proteinExistence type="predicted"/>
<dbReference type="EMBL" id="ML119109">
    <property type="protein sequence ID" value="RPB16239.1"/>
    <property type="molecule type" value="Genomic_DNA"/>
</dbReference>
<organism evidence="2 3">
    <name type="scientific">Morchella conica CCBAS932</name>
    <dbReference type="NCBI Taxonomy" id="1392247"/>
    <lineage>
        <taxon>Eukaryota</taxon>
        <taxon>Fungi</taxon>
        <taxon>Dikarya</taxon>
        <taxon>Ascomycota</taxon>
        <taxon>Pezizomycotina</taxon>
        <taxon>Pezizomycetes</taxon>
        <taxon>Pezizales</taxon>
        <taxon>Morchellaceae</taxon>
        <taxon>Morchella</taxon>
    </lineage>
</organism>
<feature type="compositionally biased region" description="Low complexity" evidence="1">
    <location>
        <begin position="44"/>
        <end position="55"/>
    </location>
</feature>
<sequence>MHNLLRAAAAGVFHSVTRTGGCGCGCGCVSSTYKKSHHHESQISFPSHSPMSPSHTITRRTRDAPRTQEPKKAPSVSIVSDILWFTRRGWWCMGRTVGSVY</sequence>
<gene>
    <name evidence="2" type="ORF">P167DRAFT_310105</name>
</gene>
<dbReference type="Proteomes" id="UP000277580">
    <property type="component" value="Unassembled WGS sequence"/>
</dbReference>
<dbReference type="AlphaFoldDB" id="A0A3N4L400"/>